<evidence type="ECO:0000313" key="7">
    <source>
        <dbReference type="Proteomes" id="UP000322214"/>
    </source>
</evidence>
<evidence type="ECO:0000256" key="4">
    <source>
        <dbReference type="ARBA" id="ARBA00023136"/>
    </source>
</evidence>
<name>A0A5B9PEG0_9BACT</name>
<keyword evidence="5" id="KW-0813">Transport</keyword>
<proteinExistence type="inferred from homology"/>
<sequence>MSFRNSDDDLFEESRMSFGQHLEELRWVLVKCLIALAIGCCIGFYFAENVVKQLKVPLRKALDNYELVEAKDQMVSEQGYIDPDLAPWMDESRYVPQKGLVDPVEILKLLQSISPDIGEKVELNPYLFSAVDFDRERLKELSGRLANQTADANSDAAQLKAVWSRIPKATQIKIADLAKKSEVNGADVGLLVDAFNVVAGKDLHSDAAFSEQLAEPDQGLLARMFSKPVEKPLARMKTYLRENSKDEAANRQLNRALVHSLFQNQLPPLKRALGELTMWVPLNNEPQSLAPTDGFLIWLKAGLITGLLVALPAIIWFLWTFVAAGLYPHEQKYVYIFLPVSLALFFAGVCLAFFFVFAPVLDFLFSFNKAMGIAPQMRINDWLSFVMFLPLGFGVAFQLPLVMLFVNRIGLISVEAYIEKWRIAVMAISVLSMLLTPADPISMVLMAAPLTLLYFLGIGMCKWMPAPTSDNPFDEATV</sequence>
<dbReference type="EMBL" id="CP042912">
    <property type="protein sequence ID" value="QEG24624.1"/>
    <property type="molecule type" value="Genomic_DNA"/>
</dbReference>
<dbReference type="OrthoDB" id="9777044at2"/>
<keyword evidence="5" id="KW-0653">Protein transport</keyword>
<feature type="transmembrane region" description="Helical" evidence="5">
    <location>
        <begin position="25"/>
        <end position="47"/>
    </location>
</feature>
<dbReference type="RefSeq" id="WP_075083815.1">
    <property type="nucleotide sequence ID" value="NZ_CP042912.1"/>
</dbReference>
<feature type="transmembrane region" description="Helical" evidence="5">
    <location>
        <begin position="382"/>
        <end position="403"/>
    </location>
</feature>
<dbReference type="PANTHER" id="PTHR30371:SF0">
    <property type="entry name" value="SEC-INDEPENDENT PROTEIN TRANSLOCASE PROTEIN TATC, CHLOROPLASTIC-RELATED"/>
    <property type="match status" value="1"/>
</dbReference>
<evidence type="ECO:0000256" key="1">
    <source>
        <dbReference type="ARBA" id="ARBA00004141"/>
    </source>
</evidence>
<dbReference type="AlphaFoldDB" id="A0A5B9PEG0"/>
<keyword evidence="3 5" id="KW-1133">Transmembrane helix</keyword>
<comment type="subunit">
    <text evidence="5">Forms a complex with TatA.</text>
</comment>
<comment type="function">
    <text evidence="5">Part of the twin-arginine translocation (Tat) system that transports large folded proteins containing a characteristic twin-arginine motif in their signal peptide across membranes.</text>
</comment>
<feature type="transmembrane region" description="Helical" evidence="5">
    <location>
        <begin position="333"/>
        <end position="361"/>
    </location>
</feature>
<dbReference type="Pfam" id="PF00902">
    <property type="entry name" value="TatC"/>
    <property type="match status" value="2"/>
</dbReference>
<dbReference type="Proteomes" id="UP000322214">
    <property type="component" value="Chromosome"/>
</dbReference>
<accession>A0A5B9PEG0</accession>
<feature type="transmembrane region" description="Helical" evidence="5">
    <location>
        <begin position="303"/>
        <end position="327"/>
    </location>
</feature>
<dbReference type="KEGG" id="mff:MFFC18_45450"/>
<organism evidence="6 7">
    <name type="scientific">Mariniblastus fucicola</name>
    <dbReference type="NCBI Taxonomy" id="980251"/>
    <lineage>
        <taxon>Bacteria</taxon>
        <taxon>Pseudomonadati</taxon>
        <taxon>Planctomycetota</taxon>
        <taxon>Planctomycetia</taxon>
        <taxon>Pirellulales</taxon>
        <taxon>Pirellulaceae</taxon>
        <taxon>Mariniblastus</taxon>
    </lineage>
</organism>
<keyword evidence="2 5" id="KW-0812">Transmembrane</keyword>
<keyword evidence="5" id="KW-0811">Translocation</keyword>
<dbReference type="GO" id="GO:0009977">
    <property type="term" value="F:proton motive force dependent protein transmembrane transporter activity"/>
    <property type="evidence" value="ECO:0007669"/>
    <property type="project" value="TreeGrafter"/>
</dbReference>
<dbReference type="GO" id="GO:0043953">
    <property type="term" value="P:protein transport by the Tat complex"/>
    <property type="evidence" value="ECO:0007669"/>
    <property type="project" value="UniProtKB-UniRule"/>
</dbReference>
<dbReference type="NCBIfam" id="TIGR00945">
    <property type="entry name" value="tatC"/>
    <property type="match status" value="1"/>
</dbReference>
<protein>
    <recommendedName>
        <fullName evidence="5">Sec-independent protein translocase protein TatC</fullName>
    </recommendedName>
</protein>
<dbReference type="STRING" id="980251.GCA_001642875_01024"/>
<dbReference type="InterPro" id="IPR002033">
    <property type="entry name" value="TatC"/>
</dbReference>
<evidence type="ECO:0000256" key="5">
    <source>
        <dbReference type="HAMAP-Rule" id="MF_00902"/>
    </source>
</evidence>
<keyword evidence="4 5" id="KW-0472">Membrane</keyword>
<gene>
    <name evidence="6" type="primary">tatC2</name>
    <name evidence="5" type="synonym">tatC</name>
    <name evidence="6" type="ORF">MFFC18_45450</name>
</gene>
<comment type="similarity">
    <text evidence="5">Belongs to the TatC family.</text>
</comment>
<reference evidence="6 7" key="1">
    <citation type="submission" date="2019-08" db="EMBL/GenBank/DDBJ databases">
        <title>Deep-cultivation of Planctomycetes and their phenomic and genomic characterization uncovers novel biology.</title>
        <authorList>
            <person name="Wiegand S."/>
            <person name="Jogler M."/>
            <person name="Boedeker C."/>
            <person name="Pinto D."/>
            <person name="Vollmers J."/>
            <person name="Rivas-Marin E."/>
            <person name="Kohn T."/>
            <person name="Peeters S.H."/>
            <person name="Heuer A."/>
            <person name="Rast P."/>
            <person name="Oberbeckmann S."/>
            <person name="Bunk B."/>
            <person name="Jeske O."/>
            <person name="Meyerdierks A."/>
            <person name="Storesund J.E."/>
            <person name="Kallscheuer N."/>
            <person name="Luecker S."/>
            <person name="Lage O.M."/>
            <person name="Pohl T."/>
            <person name="Merkel B.J."/>
            <person name="Hornburger P."/>
            <person name="Mueller R.-W."/>
            <person name="Bruemmer F."/>
            <person name="Labrenz M."/>
            <person name="Spormann A.M."/>
            <person name="Op den Camp H."/>
            <person name="Overmann J."/>
            <person name="Amann R."/>
            <person name="Jetten M.S.M."/>
            <person name="Mascher T."/>
            <person name="Medema M.H."/>
            <person name="Devos D.P."/>
            <person name="Kaster A.-K."/>
            <person name="Ovreas L."/>
            <person name="Rohde M."/>
            <person name="Galperin M.Y."/>
            <person name="Jogler C."/>
        </authorList>
    </citation>
    <scope>NUCLEOTIDE SEQUENCE [LARGE SCALE GENOMIC DNA]</scope>
    <source>
        <strain evidence="6 7">FC18</strain>
    </source>
</reference>
<dbReference type="GO" id="GO:0033281">
    <property type="term" value="C:TAT protein transport complex"/>
    <property type="evidence" value="ECO:0007669"/>
    <property type="project" value="UniProtKB-UniRule"/>
</dbReference>
<evidence type="ECO:0000313" key="6">
    <source>
        <dbReference type="EMBL" id="QEG24624.1"/>
    </source>
</evidence>
<dbReference type="PANTHER" id="PTHR30371">
    <property type="entry name" value="SEC-INDEPENDENT PROTEIN TRANSLOCASE PROTEIN TATC"/>
    <property type="match status" value="1"/>
</dbReference>
<dbReference type="HAMAP" id="MF_00902">
    <property type="entry name" value="TatC"/>
    <property type="match status" value="1"/>
</dbReference>
<comment type="subcellular location">
    <subcellularLocation>
        <location evidence="5">Cell membrane</location>
        <topology evidence="5">Multi-pass membrane protein</topology>
    </subcellularLocation>
    <subcellularLocation>
        <location evidence="1">Membrane</location>
        <topology evidence="1">Multi-pass membrane protein</topology>
    </subcellularLocation>
</comment>
<evidence type="ECO:0000256" key="2">
    <source>
        <dbReference type="ARBA" id="ARBA00022692"/>
    </source>
</evidence>
<keyword evidence="5" id="KW-1003">Cell membrane</keyword>
<comment type="caution">
    <text evidence="5">Lacks conserved residue(s) required for the propagation of feature annotation.</text>
</comment>
<feature type="transmembrane region" description="Helical" evidence="5">
    <location>
        <begin position="423"/>
        <end position="456"/>
    </location>
</feature>
<keyword evidence="7" id="KW-1185">Reference proteome</keyword>
<evidence type="ECO:0000256" key="3">
    <source>
        <dbReference type="ARBA" id="ARBA00022989"/>
    </source>
</evidence>
<dbReference type="GO" id="GO:0065002">
    <property type="term" value="P:intracellular protein transmembrane transport"/>
    <property type="evidence" value="ECO:0007669"/>
    <property type="project" value="TreeGrafter"/>
</dbReference>